<protein>
    <submittedName>
        <fullName evidence="1">Uncharacterized protein</fullName>
    </submittedName>
</protein>
<accession>A0A8D6U7I7</accession>
<sequence>MPSSGQLGNYAAGEDAKCFLLRLEGLMYDKSLIDRLC</sequence>
<gene>
    <name evidence="1" type="ORF">STHERMO_1588</name>
</gene>
<dbReference type="AlphaFoldDB" id="A0A8D6U7I7"/>
<organism evidence="1 2">
    <name type="scientific">Streptococcus thermophilus</name>
    <dbReference type="NCBI Taxonomy" id="1308"/>
    <lineage>
        <taxon>Bacteria</taxon>
        <taxon>Bacillati</taxon>
        <taxon>Bacillota</taxon>
        <taxon>Bacilli</taxon>
        <taxon>Lactobacillales</taxon>
        <taxon>Streptococcaceae</taxon>
        <taxon>Streptococcus</taxon>
    </lineage>
</organism>
<dbReference type="EMBL" id="LR822017">
    <property type="protein sequence ID" value="CAD0138685.1"/>
    <property type="molecule type" value="Genomic_DNA"/>
</dbReference>
<evidence type="ECO:0000313" key="2">
    <source>
        <dbReference type="Proteomes" id="UP000509833"/>
    </source>
</evidence>
<reference evidence="1 2" key="1">
    <citation type="submission" date="2020-06" db="EMBL/GenBank/DDBJ databases">
        <authorList>
            <person name="Chuat V."/>
        </authorList>
    </citation>
    <scope>NUCLEOTIDE SEQUENCE [LARGE SCALE GENOMIC DNA]</scope>
    <source>
        <strain evidence="1">STH_CIRM_336</strain>
    </source>
</reference>
<proteinExistence type="predicted"/>
<dbReference type="Proteomes" id="UP000509833">
    <property type="component" value="Chromosome"/>
</dbReference>
<name>A0A8D6U7I7_STRTR</name>
<evidence type="ECO:0000313" key="1">
    <source>
        <dbReference type="EMBL" id="CAD0138685.1"/>
    </source>
</evidence>